<dbReference type="EMBL" id="JBHEZZ010000016">
    <property type="protein sequence ID" value="MFC1404761.1"/>
    <property type="molecule type" value="Genomic_DNA"/>
</dbReference>
<evidence type="ECO:0000313" key="2">
    <source>
        <dbReference type="Proteomes" id="UP001592528"/>
    </source>
</evidence>
<evidence type="ECO:0008006" key="3">
    <source>
        <dbReference type="Google" id="ProtNLM"/>
    </source>
</evidence>
<gene>
    <name evidence="1" type="ORF">ACEZDJ_26075</name>
</gene>
<evidence type="ECO:0000313" key="1">
    <source>
        <dbReference type="EMBL" id="MFC1404761.1"/>
    </source>
</evidence>
<dbReference type="RefSeq" id="WP_030265324.1">
    <property type="nucleotide sequence ID" value="NZ_JBHEZZ010000016.1"/>
</dbReference>
<dbReference type="Proteomes" id="UP001592528">
    <property type="component" value="Unassembled WGS sequence"/>
</dbReference>
<protein>
    <recommendedName>
        <fullName evidence="3">WYL domain-containing protein</fullName>
    </recommendedName>
</protein>
<organism evidence="1 2">
    <name type="scientific">Streptacidiphilus cavernicola</name>
    <dbReference type="NCBI Taxonomy" id="3342716"/>
    <lineage>
        <taxon>Bacteria</taxon>
        <taxon>Bacillati</taxon>
        <taxon>Actinomycetota</taxon>
        <taxon>Actinomycetes</taxon>
        <taxon>Kitasatosporales</taxon>
        <taxon>Streptomycetaceae</taxon>
        <taxon>Streptacidiphilus</taxon>
    </lineage>
</organism>
<accession>A0ABV6UTH9</accession>
<keyword evidence="2" id="KW-1185">Reference proteome</keyword>
<comment type="caution">
    <text evidence="1">The sequence shown here is derived from an EMBL/GenBank/DDBJ whole genome shotgun (WGS) entry which is preliminary data.</text>
</comment>
<name>A0ABV6UTH9_9ACTN</name>
<reference evidence="1 2" key="1">
    <citation type="submission" date="2024-09" db="EMBL/GenBank/DDBJ databases">
        <authorList>
            <person name="Lee S.D."/>
        </authorList>
    </citation>
    <scope>NUCLEOTIDE SEQUENCE [LARGE SCALE GENOMIC DNA]</scope>
    <source>
        <strain evidence="1 2">N1-5</strain>
    </source>
</reference>
<sequence>MSDDLDLDLALDRLDDQDRDDQDADPGTCAVYVLGYSPDEPDRQVRIVRADGTVVTRPCDSQERFEALVEVHRPGIDLDDPERVCWVDHPGEWSGAVG</sequence>
<proteinExistence type="predicted"/>